<protein>
    <submittedName>
        <fullName evidence="2">Uncharacterized protein</fullName>
    </submittedName>
</protein>
<name>A0A6N4XTI9_9FLAO</name>
<keyword evidence="1" id="KW-0472">Membrane</keyword>
<dbReference type="AlphaFoldDB" id="A0A6N4XTI9"/>
<feature type="transmembrane region" description="Helical" evidence="1">
    <location>
        <begin position="21"/>
        <end position="40"/>
    </location>
</feature>
<dbReference type="Proteomes" id="UP000445309">
    <property type="component" value="Unassembled WGS sequence"/>
</dbReference>
<reference evidence="2 3" key="1">
    <citation type="submission" date="2020-01" db="EMBL/GenBank/DDBJ databases">
        <authorList>
            <person name="Rodrigo-Torres L."/>
            <person name="Arahal R. D."/>
            <person name="Lucena T."/>
        </authorList>
    </citation>
    <scope>NUCLEOTIDE SEQUENCE [LARGE SCALE GENOMIC DNA]</scope>
    <source>
        <strain evidence="2 3">CECT 9393</strain>
    </source>
</reference>
<proteinExistence type="predicted"/>
<dbReference type="RefSeq" id="WP_162074388.1">
    <property type="nucleotide sequence ID" value="NZ_CACVBY010000155.1"/>
</dbReference>
<accession>A0A6N4XTI9</accession>
<gene>
    <name evidence="2" type="ORF">CHRY9393_03486</name>
</gene>
<evidence type="ECO:0000313" key="2">
    <source>
        <dbReference type="EMBL" id="CAA7393257.1"/>
    </source>
</evidence>
<keyword evidence="1" id="KW-1133">Transmembrane helix</keyword>
<evidence type="ECO:0000313" key="3">
    <source>
        <dbReference type="Proteomes" id="UP000445309"/>
    </source>
</evidence>
<sequence length="126" mass="14838">MNKENFFKNARLYLEKYSTISTTNHLIVAMLLILVSNWIMVSLNLSIYYLLITLGIIFFLSLIRGNLKVYDIELNNNGQIIQYNNVKYKYLKKKDHLIIYHDDGRTTLIKQGNYSIRERVNSTPSE</sequence>
<evidence type="ECO:0000256" key="1">
    <source>
        <dbReference type="SAM" id="Phobius"/>
    </source>
</evidence>
<organism evidence="2 3">
    <name type="scientific">Chryseobacterium fistulae</name>
    <dbReference type="NCBI Taxonomy" id="2675058"/>
    <lineage>
        <taxon>Bacteria</taxon>
        <taxon>Pseudomonadati</taxon>
        <taxon>Bacteroidota</taxon>
        <taxon>Flavobacteriia</taxon>
        <taxon>Flavobacteriales</taxon>
        <taxon>Weeksellaceae</taxon>
        <taxon>Chryseobacterium group</taxon>
        <taxon>Chryseobacterium</taxon>
    </lineage>
</organism>
<keyword evidence="3" id="KW-1185">Reference proteome</keyword>
<feature type="transmembrane region" description="Helical" evidence="1">
    <location>
        <begin position="46"/>
        <end position="63"/>
    </location>
</feature>
<keyword evidence="1" id="KW-0812">Transmembrane</keyword>
<dbReference type="EMBL" id="CACVBY010000155">
    <property type="protein sequence ID" value="CAA7393257.1"/>
    <property type="molecule type" value="Genomic_DNA"/>
</dbReference>